<dbReference type="RefSeq" id="WP_184114257.1">
    <property type="nucleotide sequence ID" value="NZ_JACHNY010000004.1"/>
</dbReference>
<keyword evidence="3" id="KW-1185">Reference proteome</keyword>
<dbReference type="EMBL" id="JACHNY010000004">
    <property type="protein sequence ID" value="MBB4617895.1"/>
    <property type="molecule type" value="Genomic_DNA"/>
</dbReference>
<accession>A0A7W7AKJ8</accession>
<protein>
    <submittedName>
        <fullName evidence="2">Uncharacterized protein</fullName>
    </submittedName>
</protein>
<evidence type="ECO:0000256" key="1">
    <source>
        <dbReference type="SAM" id="Phobius"/>
    </source>
</evidence>
<comment type="caution">
    <text evidence="2">The sequence shown here is derived from an EMBL/GenBank/DDBJ whole genome shotgun (WGS) entry which is preliminary data.</text>
</comment>
<keyword evidence="1" id="KW-1133">Transmembrane helix</keyword>
<evidence type="ECO:0000313" key="2">
    <source>
        <dbReference type="EMBL" id="MBB4617895.1"/>
    </source>
</evidence>
<gene>
    <name evidence="2" type="ORF">GGQ96_002031</name>
</gene>
<feature type="transmembrane region" description="Helical" evidence="1">
    <location>
        <begin position="14"/>
        <end position="34"/>
    </location>
</feature>
<reference evidence="2 3" key="1">
    <citation type="submission" date="2020-08" db="EMBL/GenBank/DDBJ databases">
        <title>Genomic Encyclopedia of Type Strains, Phase IV (KMG-IV): sequencing the most valuable type-strain genomes for metagenomic binning, comparative biology and taxonomic classification.</title>
        <authorList>
            <person name="Goeker M."/>
        </authorList>
    </citation>
    <scope>NUCLEOTIDE SEQUENCE [LARGE SCALE GENOMIC DNA]</scope>
    <source>
        <strain evidence="2 3">DSM 15867</strain>
    </source>
</reference>
<proteinExistence type="predicted"/>
<keyword evidence="1" id="KW-0472">Membrane</keyword>
<dbReference type="Proteomes" id="UP000574769">
    <property type="component" value="Unassembled WGS sequence"/>
</dbReference>
<dbReference type="AlphaFoldDB" id="A0A7W7AKJ8"/>
<name>A0A7W7AKJ8_9SPHN</name>
<evidence type="ECO:0000313" key="3">
    <source>
        <dbReference type="Proteomes" id="UP000574769"/>
    </source>
</evidence>
<keyword evidence="1" id="KW-0812">Transmembrane</keyword>
<sequence>MPDEPAGMNPLGPIRRAIGLGLVVALAIALAWGFRVDALRGRYRAQLDRISIAIDQVTGRKVSPAAAPIAIEAVGIVRDRYRQQRDEARGVVERQSASITALAAESARQAAIGARNRQLAEAAIAERGRWIARAAAAETRTERLSAEAEAAECERVADALYQDGF</sequence>
<organism evidence="2 3">
    <name type="scientific">Sphingomonas abaci</name>
    <dbReference type="NCBI Taxonomy" id="237611"/>
    <lineage>
        <taxon>Bacteria</taxon>
        <taxon>Pseudomonadati</taxon>
        <taxon>Pseudomonadota</taxon>
        <taxon>Alphaproteobacteria</taxon>
        <taxon>Sphingomonadales</taxon>
        <taxon>Sphingomonadaceae</taxon>
        <taxon>Sphingomonas</taxon>
    </lineage>
</organism>